<dbReference type="InterPro" id="IPR039422">
    <property type="entry name" value="MarR/SlyA-like"/>
</dbReference>
<evidence type="ECO:0000313" key="6">
    <source>
        <dbReference type="Proteomes" id="UP001589610"/>
    </source>
</evidence>
<dbReference type="SMART" id="SM00347">
    <property type="entry name" value="HTH_MARR"/>
    <property type="match status" value="1"/>
</dbReference>
<sequence length="141" mass="15755">MTNQALEQVVRASHEVFMLTSDRIAKALEELRLTHATAQALWAIDPGEPAPSMRVLAGRLFCNAPNLSFIVNQLADRGYVERAVDPGDRRSRVVVLTEQGRRVRERVIGVTLAETPFADCEPEDLSRLAEIFQRVLSRTGQ</sequence>
<dbReference type="SUPFAM" id="SSF46785">
    <property type="entry name" value="Winged helix' DNA-binding domain"/>
    <property type="match status" value="1"/>
</dbReference>
<dbReference type="PROSITE" id="PS50995">
    <property type="entry name" value="HTH_MARR_2"/>
    <property type="match status" value="1"/>
</dbReference>
<dbReference type="Proteomes" id="UP001589610">
    <property type="component" value="Unassembled WGS sequence"/>
</dbReference>
<dbReference type="Pfam" id="PF12802">
    <property type="entry name" value="MarR_2"/>
    <property type="match status" value="1"/>
</dbReference>
<dbReference type="InterPro" id="IPR036388">
    <property type="entry name" value="WH-like_DNA-bd_sf"/>
</dbReference>
<organism evidence="5 6">
    <name type="scientific">Streptosporangium vulgare</name>
    <dbReference type="NCBI Taxonomy" id="46190"/>
    <lineage>
        <taxon>Bacteria</taxon>
        <taxon>Bacillati</taxon>
        <taxon>Actinomycetota</taxon>
        <taxon>Actinomycetes</taxon>
        <taxon>Streptosporangiales</taxon>
        <taxon>Streptosporangiaceae</taxon>
        <taxon>Streptosporangium</taxon>
    </lineage>
</organism>
<keyword evidence="1" id="KW-0805">Transcription regulation</keyword>
<feature type="domain" description="HTH marR-type" evidence="4">
    <location>
        <begin position="1"/>
        <end position="137"/>
    </location>
</feature>
<dbReference type="InterPro" id="IPR036390">
    <property type="entry name" value="WH_DNA-bd_sf"/>
</dbReference>
<dbReference type="Gene3D" id="1.10.10.10">
    <property type="entry name" value="Winged helix-like DNA-binding domain superfamily/Winged helix DNA-binding domain"/>
    <property type="match status" value="1"/>
</dbReference>
<dbReference type="PANTHER" id="PTHR33164">
    <property type="entry name" value="TRANSCRIPTIONAL REGULATOR, MARR FAMILY"/>
    <property type="match status" value="1"/>
</dbReference>
<accession>A0ABV5TTD8</accession>
<evidence type="ECO:0000259" key="4">
    <source>
        <dbReference type="PROSITE" id="PS50995"/>
    </source>
</evidence>
<evidence type="ECO:0000313" key="5">
    <source>
        <dbReference type="EMBL" id="MFB9681705.1"/>
    </source>
</evidence>
<dbReference type="RefSeq" id="WP_355522279.1">
    <property type="nucleotide sequence ID" value="NZ_JBHMBS010000037.1"/>
</dbReference>
<evidence type="ECO:0000256" key="3">
    <source>
        <dbReference type="ARBA" id="ARBA00023163"/>
    </source>
</evidence>
<name>A0ABV5TTD8_9ACTN</name>
<dbReference type="InterPro" id="IPR000835">
    <property type="entry name" value="HTH_MarR-typ"/>
</dbReference>
<keyword evidence="2" id="KW-0238">DNA-binding</keyword>
<protein>
    <submittedName>
        <fullName evidence="5">MarR family winged helix-turn-helix transcriptional regulator</fullName>
    </submittedName>
</protein>
<reference evidence="5 6" key="1">
    <citation type="submission" date="2024-09" db="EMBL/GenBank/DDBJ databases">
        <authorList>
            <person name="Sun Q."/>
            <person name="Mori K."/>
        </authorList>
    </citation>
    <scope>NUCLEOTIDE SEQUENCE [LARGE SCALE GENOMIC DNA]</scope>
    <source>
        <strain evidence="5 6">JCM 3028</strain>
    </source>
</reference>
<dbReference type="PANTHER" id="PTHR33164:SF99">
    <property type="entry name" value="MARR FAMILY REGULATORY PROTEIN"/>
    <property type="match status" value="1"/>
</dbReference>
<proteinExistence type="predicted"/>
<evidence type="ECO:0000256" key="2">
    <source>
        <dbReference type="ARBA" id="ARBA00023125"/>
    </source>
</evidence>
<evidence type="ECO:0000256" key="1">
    <source>
        <dbReference type="ARBA" id="ARBA00023015"/>
    </source>
</evidence>
<comment type="caution">
    <text evidence="5">The sequence shown here is derived from an EMBL/GenBank/DDBJ whole genome shotgun (WGS) entry which is preliminary data.</text>
</comment>
<dbReference type="EMBL" id="JBHMBS010000037">
    <property type="protein sequence ID" value="MFB9681705.1"/>
    <property type="molecule type" value="Genomic_DNA"/>
</dbReference>
<keyword evidence="3" id="KW-0804">Transcription</keyword>
<keyword evidence="6" id="KW-1185">Reference proteome</keyword>
<dbReference type="PROSITE" id="PS01117">
    <property type="entry name" value="HTH_MARR_1"/>
    <property type="match status" value="1"/>
</dbReference>
<gene>
    <name evidence="5" type="ORF">ACFFRH_40030</name>
</gene>
<dbReference type="InterPro" id="IPR023187">
    <property type="entry name" value="Tscrpt_reg_MarR-type_CS"/>
</dbReference>